<dbReference type="EMBL" id="JAUHTC010000046">
    <property type="protein sequence ID" value="MDN4518705.1"/>
    <property type="molecule type" value="Genomic_DNA"/>
</dbReference>
<proteinExistence type="predicted"/>
<feature type="domain" description="Amidase" evidence="2">
    <location>
        <begin position="39"/>
        <end position="399"/>
    </location>
</feature>
<evidence type="ECO:0000256" key="1">
    <source>
        <dbReference type="SAM" id="MobiDB-lite"/>
    </source>
</evidence>
<protein>
    <submittedName>
        <fullName evidence="3">Amidase</fullName>
    </submittedName>
</protein>
<organism evidence="3 4">
    <name type="scientific">Mycolicibacterium austroafricanum</name>
    <name type="common">Mycobacterium austroafricanum</name>
    <dbReference type="NCBI Taxonomy" id="39687"/>
    <lineage>
        <taxon>Bacteria</taxon>
        <taxon>Bacillati</taxon>
        <taxon>Actinomycetota</taxon>
        <taxon>Actinomycetes</taxon>
        <taxon>Mycobacteriales</taxon>
        <taxon>Mycobacteriaceae</taxon>
        <taxon>Mycolicibacterium</taxon>
    </lineage>
</organism>
<dbReference type="Gene3D" id="3.90.1300.10">
    <property type="entry name" value="Amidase signature (AS) domain"/>
    <property type="match status" value="1"/>
</dbReference>
<dbReference type="Proteomes" id="UP001172687">
    <property type="component" value="Unassembled WGS sequence"/>
</dbReference>
<dbReference type="InterPro" id="IPR036928">
    <property type="entry name" value="AS_sf"/>
</dbReference>
<feature type="region of interest" description="Disordered" evidence="1">
    <location>
        <begin position="110"/>
        <end position="134"/>
    </location>
</feature>
<dbReference type="PANTHER" id="PTHR11895:SF151">
    <property type="entry name" value="GLUTAMYL-TRNA(GLN) AMIDOTRANSFERASE SUBUNIT A"/>
    <property type="match status" value="1"/>
</dbReference>
<gene>
    <name evidence="3" type="ORF">QYF68_12840</name>
</gene>
<evidence type="ECO:0000259" key="2">
    <source>
        <dbReference type="Pfam" id="PF01425"/>
    </source>
</evidence>
<evidence type="ECO:0000313" key="4">
    <source>
        <dbReference type="Proteomes" id="UP001172687"/>
    </source>
</evidence>
<dbReference type="RefSeq" id="WP_011780360.1">
    <property type="nucleotide sequence ID" value="NZ_CP070380.1"/>
</dbReference>
<evidence type="ECO:0000313" key="3">
    <source>
        <dbReference type="EMBL" id="MDN4518705.1"/>
    </source>
</evidence>
<dbReference type="InterPro" id="IPR023631">
    <property type="entry name" value="Amidase_dom"/>
</dbReference>
<dbReference type="Pfam" id="PF01425">
    <property type="entry name" value="Amidase"/>
    <property type="match status" value="1"/>
</dbReference>
<accession>A0ABT8HDS5</accession>
<keyword evidence="4" id="KW-1185">Reference proteome</keyword>
<sequence>MTAALRPWTGDAADYLAGSAQMLAELEPGVRAFTHVDVDAARTAATRAVGPLAGMPVAVKEIIDVAGMPVTFGSIVFAGRIATEDAEAVARLRRAGAVVVGMTTTTPFACGTTTGTDNPHRPGHTPGGSSAGSAAAVGAGMVPVALASQSQASTLRPASYCGAWGFKPSHLRLPRAGMHLLADVLDDLGLIAASLDNLDAVFGVLAEPSRVPVAPSGPLRVGRLRLDDGGLPRRATVAALDDLLSRLAGPDVTVATDTPVLAETDRLLAGSGRTCFDLFAAQSASRLAHYAAAGETDPRLREMVGHAAALGADGAARALARRDRLRGAWAQLAEHYDVLVALATTNPAPAGHAGTGCRRLPATSSLLGIPALTAPWLTVDGLPQGVQLLGFEGRDEELLAAARVLAETGVNA</sequence>
<comment type="caution">
    <text evidence="3">The sequence shown here is derived from an EMBL/GenBank/DDBJ whole genome shotgun (WGS) entry which is preliminary data.</text>
</comment>
<reference evidence="3" key="1">
    <citation type="submission" date="2023-07" db="EMBL/GenBank/DDBJ databases">
        <title>Degradation of tert-butanol by M. austroafricanum TBA100.</title>
        <authorList>
            <person name="Helbich S."/>
            <person name="Vainshtein Y."/>
        </authorList>
    </citation>
    <scope>NUCLEOTIDE SEQUENCE</scope>
    <source>
        <strain evidence="3">TBA100</strain>
    </source>
</reference>
<dbReference type="SUPFAM" id="SSF75304">
    <property type="entry name" value="Amidase signature (AS) enzymes"/>
    <property type="match status" value="1"/>
</dbReference>
<name>A0ABT8HDS5_MYCAO</name>
<dbReference type="PANTHER" id="PTHR11895">
    <property type="entry name" value="TRANSAMIDASE"/>
    <property type="match status" value="1"/>
</dbReference>
<dbReference type="InterPro" id="IPR000120">
    <property type="entry name" value="Amidase"/>
</dbReference>